<dbReference type="InterPro" id="IPR000524">
    <property type="entry name" value="Tscrpt_reg_HTH_GntR"/>
</dbReference>
<keyword evidence="6" id="KW-1185">Reference proteome</keyword>
<feature type="domain" description="HTH gntR-type" evidence="4">
    <location>
        <begin position="3"/>
        <end position="71"/>
    </location>
</feature>
<protein>
    <submittedName>
        <fullName evidence="5">GntR family transcriptional regulator</fullName>
    </submittedName>
</protein>
<gene>
    <name evidence="5" type="ORF">JZO85_16835</name>
</gene>
<comment type="caution">
    <text evidence="5">The sequence shown here is derived from an EMBL/GenBank/DDBJ whole genome shotgun (WGS) entry which is preliminary data.</text>
</comment>
<dbReference type="InterPro" id="IPR036390">
    <property type="entry name" value="WH_DNA-bd_sf"/>
</dbReference>
<dbReference type="SMART" id="SM00345">
    <property type="entry name" value="HTH_GNTR"/>
    <property type="match status" value="1"/>
</dbReference>
<evidence type="ECO:0000256" key="1">
    <source>
        <dbReference type="ARBA" id="ARBA00023015"/>
    </source>
</evidence>
<dbReference type="EMBL" id="JAFLVR010000043">
    <property type="protein sequence ID" value="MBO0453925.1"/>
    <property type="molecule type" value="Genomic_DNA"/>
</dbReference>
<dbReference type="Pfam" id="PF13377">
    <property type="entry name" value="Peripla_BP_3"/>
    <property type="match status" value="1"/>
</dbReference>
<dbReference type="Proteomes" id="UP000664495">
    <property type="component" value="Unassembled WGS sequence"/>
</dbReference>
<dbReference type="PANTHER" id="PTHR30146">
    <property type="entry name" value="LACI-RELATED TRANSCRIPTIONAL REPRESSOR"/>
    <property type="match status" value="1"/>
</dbReference>
<sequence length="360" mass="40757">MNQSKYQMIADELKSKILSGEYEENTTIPPELQLQKDYQVSRHTIRQAIALLANEGFLRKEKGSGTYVDVKYKRTESSYSGHKTIGVVTTYLSDYIFPSIIRGIEKKLREKGYSLLLASTNNDFQQEKECIEKMITQGVEGLIVEPTKSNQYNPNLALYVRLREQGIPMVMINAVYEEISAPFICVDDVQSGFLATEHLIKKKHKKLMLITKIDDLQGKYRMKGFIKACEQSGIQFAPEDILTYETETRKQVVDQALARLKSEPQITGIVCYNDQIASSLLDRLSEKGIKVPDELSVVGNDNSALSKIGSVKLTTLNHPKEQLGLDSANWIIEAVEEGREPENILYTPTLIERDSVKEHE</sequence>
<dbReference type="InterPro" id="IPR033532">
    <property type="entry name" value="AraR_ligand_bind_dom"/>
</dbReference>
<name>A0ABS3HKD9_9ENTE</name>
<evidence type="ECO:0000313" key="5">
    <source>
        <dbReference type="EMBL" id="MBO0453925.1"/>
    </source>
</evidence>
<dbReference type="PANTHER" id="PTHR30146:SF150">
    <property type="entry name" value="ARABINOSE METABOLISM TRANSCRIPTIONAL REPRESSOR"/>
    <property type="match status" value="1"/>
</dbReference>
<dbReference type="CDD" id="cd07377">
    <property type="entry name" value="WHTH_GntR"/>
    <property type="match status" value="1"/>
</dbReference>
<dbReference type="SUPFAM" id="SSF46785">
    <property type="entry name" value="Winged helix' DNA-binding domain"/>
    <property type="match status" value="1"/>
</dbReference>
<evidence type="ECO:0000259" key="4">
    <source>
        <dbReference type="PROSITE" id="PS50949"/>
    </source>
</evidence>
<dbReference type="Gene3D" id="1.10.10.10">
    <property type="entry name" value="Winged helix-like DNA-binding domain superfamily/Winged helix DNA-binding domain"/>
    <property type="match status" value="1"/>
</dbReference>
<dbReference type="PROSITE" id="PS50949">
    <property type="entry name" value="HTH_GNTR"/>
    <property type="match status" value="1"/>
</dbReference>
<keyword evidence="1" id="KW-0805">Transcription regulation</keyword>
<accession>A0ABS3HKD9</accession>
<keyword evidence="3" id="KW-0804">Transcription</keyword>
<dbReference type="InterPro" id="IPR028082">
    <property type="entry name" value="Peripla_BP_I"/>
</dbReference>
<proteinExistence type="predicted"/>
<dbReference type="InterPro" id="IPR036388">
    <property type="entry name" value="WH-like_DNA-bd_sf"/>
</dbReference>
<dbReference type="CDD" id="cd01541">
    <property type="entry name" value="PBP1_AraR"/>
    <property type="match status" value="1"/>
</dbReference>
<dbReference type="SUPFAM" id="SSF53822">
    <property type="entry name" value="Periplasmic binding protein-like I"/>
    <property type="match status" value="1"/>
</dbReference>
<dbReference type="Pfam" id="PF00392">
    <property type="entry name" value="GntR"/>
    <property type="match status" value="1"/>
</dbReference>
<keyword evidence="2" id="KW-0238">DNA-binding</keyword>
<organism evidence="5 6">
    <name type="scientific">Candidatus Enterococcus murrayae</name>
    <dbReference type="NCBI Taxonomy" id="2815321"/>
    <lineage>
        <taxon>Bacteria</taxon>
        <taxon>Bacillati</taxon>
        <taxon>Bacillota</taxon>
        <taxon>Bacilli</taxon>
        <taxon>Lactobacillales</taxon>
        <taxon>Enterococcaceae</taxon>
        <taxon>Enterococcus</taxon>
    </lineage>
</organism>
<dbReference type="Gene3D" id="3.40.50.2300">
    <property type="match status" value="2"/>
</dbReference>
<dbReference type="InterPro" id="IPR046335">
    <property type="entry name" value="LacI/GalR-like_sensor"/>
</dbReference>
<evidence type="ECO:0000256" key="2">
    <source>
        <dbReference type="ARBA" id="ARBA00023125"/>
    </source>
</evidence>
<reference evidence="5 6" key="1">
    <citation type="submission" date="2021-03" db="EMBL/GenBank/DDBJ databases">
        <title>Enterococcal diversity collection.</title>
        <authorList>
            <person name="Gilmore M.S."/>
            <person name="Schwartzman J."/>
            <person name="Van Tyne D."/>
            <person name="Martin M."/>
            <person name="Earl A.M."/>
            <person name="Manson A.L."/>
            <person name="Straub T."/>
            <person name="Salamzade R."/>
            <person name="Saavedra J."/>
            <person name="Lebreton F."/>
            <person name="Prichula J."/>
            <person name="Schaufler K."/>
            <person name="Gaca A."/>
            <person name="Sgardioli B."/>
            <person name="Wagenaar J."/>
            <person name="Strong T."/>
        </authorList>
    </citation>
    <scope>NUCLEOTIDE SEQUENCE [LARGE SCALE GENOMIC DNA]</scope>
    <source>
        <strain evidence="5 6">MJM16</strain>
    </source>
</reference>
<dbReference type="PRINTS" id="PR00035">
    <property type="entry name" value="HTHGNTR"/>
</dbReference>
<dbReference type="RefSeq" id="WP_207109679.1">
    <property type="nucleotide sequence ID" value="NZ_JAFLVR010000043.1"/>
</dbReference>
<evidence type="ECO:0000313" key="6">
    <source>
        <dbReference type="Proteomes" id="UP000664495"/>
    </source>
</evidence>
<evidence type="ECO:0000256" key="3">
    <source>
        <dbReference type="ARBA" id="ARBA00023163"/>
    </source>
</evidence>